<dbReference type="Proteomes" id="UP000523079">
    <property type="component" value="Unassembled WGS sequence"/>
</dbReference>
<dbReference type="AlphaFoldDB" id="A0A7W3P5D0"/>
<proteinExistence type="inferred from homology"/>
<dbReference type="GO" id="GO:0071949">
    <property type="term" value="F:FAD binding"/>
    <property type="evidence" value="ECO:0007669"/>
    <property type="project" value="InterPro"/>
</dbReference>
<feature type="domain" description="FAD-binding" evidence="2">
    <location>
        <begin position="3"/>
        <end position="329"/>
    </location>
</feature>
<dbReference type="PRINTS" id="PR00420">
    <property type="entry name" value="RNGMNOXGNASE"/>
</dbReference>
<organism evidence="3 4">
    <name type="scientific">Microlunatus kandeliicorticis</name>
    <dbReference type="NCBI Taxonomy" id="1759536"/>
    <lineage>
        <taxon>Bacteria</taxon>
        <taxon>Bacillati</taxon>
        <taxon>Actinomycetota</taxon>
        <taxon>Actinomycetes</taxon>
        <taxon>Propionibacteriales</taxon>
        <taxon>Propionibacteriaceae</taxon>
        <taxon>Microlunatus</taxon>
    </lineage>
</organism>
<sequence>MATAVVIGASFAGLLSASALRRRGYDVTVLERDVLAPDTGPRDGVAQSRQPHVLLHRGLLAIESLLPGVEQDLLARGGVPFNTGRMPWFGEHGWSPVNDWSFEIISISRPVLEAVVREHVLAQPGLTLESGARVDGLERDGDRWRVRRAGAEPLSAELVVDATGRSSRLPHWLAELGVRVPEPDTIDAKVGYACRAYRVPDGARLGLRTGILVASTPEHPRGGLALPIENGRWLVCAVGYGDDRPTRDNEAFEPFFRSLRDPALSDLIAGLEPDGDVIIHRQTQNRRQRYVDASDWPGGLLAVGDALCAFNPVYGQGITVSACQAELLASEPTLRAGPLGGAATRRLQRRVGAITELPWSVATSEDLRMPTSDGELTAVQRASLVWTTRLMRLSAAGDEACVRTFNRVYHLMGDPKLLFSPPVVRSVLRSVVRGVPEPLPKPEIALFS</sequence>
<comment type="caution">
    <text evidence="3">The sequence shown here is derived from an EMBL/GenBank/DDBJ whole genome shotgun (WGS) entry which is preliminary data.</text>
</comment>
<dbReference type="PANTHER" id="PTHR43747">
    <property type="entry name" value="FAD-BINDING PROTEIN"/>
    <property type="match status" value="1"/>
</dbReference>
<reference evidence="3 4" key="1">
    <citation type="submission" date="2020-07" db="EMBL/GenBank/DDBJ databases">
        <title>Sequencing the genomes of 1000 actinobacteria strains.</title>
        <authorList>
            <person name="Klenk H.-P."/>
        </authorList>
    </citation>
    <scope>NUCLEOTIDE SEQUENCE [LARGE SCALE GENOMIC DNA]</scope>
    <source>
        <strain evidence="3 4">DSM 100723</strain>
    </source>
</reference>
<dbReference type="InterPro" id="IPR050816">
    <property type="entry name" value="Flavin-dep_Halogenase_NPB"/>
</dbReference>
<dbReference type="InterPro" id="IPR002938">
    <property type="entry name" value="FAD-bd"/>
</dbReference>
<accession>A0A7W3P5D0</accession>
<evidence type="ECO:0000259" key="2">
    <source>
        <dbReference type="Pfam" id="PF01494"/>
    </source>
</evidence>
<dbReference type="Gene3D" id="3.50.50.60">
    <property type="entry name" value="FAD/NAD(P)-binding domain"/>
    <property type="match status" value="1"/>
</dbReference>
<evidence type="ECO:0000256" key="1">
    <source>
        <dbReference type="ARBA" id="ARBA00038396"/>
    </source>
</evidence>
<keyword evidence="4" id="KW-1185">Reference proteome</keyword>
<protein>
    <submittedName>
        <fullName evidence="3">2-polyprenyl-6-methoxyphenol hydroxylase-like FAD-dependent oxidoreductase</fullName>
    </submittedName>
</protein>
<dbReference type="InterPro" id="IPR036188">
    <property type="entry name" value="FAD/NAD-bd_sf"/>
</dbReference>
<evidence type="ECO:0000313" key="4">
    <source>
        <dbReference type="Proteomes" id="UP000523079"/>
    </source>
</evidence>
<name>A0A7W3P5D0_9ACTN</name>
<evidence type="ECO:0000313" key="3">
    <source>
        <dbReference type="EMBL" id="MBA8793737.1"/>
    </source>
</evidence>
<dbReference type="EMBL" id="JACGWT010000002">
    <property type="protein sequence ID" value="MBA8793737.1"/>
    <property type="molecule type" value="Genomic_DNA"/>
</dbReference>
<dbReference type="RefSeq" id="WP_182559313.1">
    <property type="nucleotide sequence ID" value="NZ_JACGWT010000002.1"/>
</dbReference>
<dbReference type="Pfam" id="PF01494">
    <property type="entry name" value="FAD_binding_3"/>
    <property type="match status" value="1"/>
</dbReference>
<comment type="similarity">
    <text evidence="1">Belongs to the flavin-dependent halogenase family. Bacterial tryptophan halogenase subfamily.</text>
</comment>
<gene>
    <name evidence="3" type="ORF">FHX74_001342</name>
</gene>
<dbReference type="PANTHER" id="PTHR43747:SF1">
    <property type="entry name" value="SLR1998 PROTEIN"/>
    <property type="match status" value="1"/>
</dbReference>
<dbReference type="SUPFAM" id="SSF51905">
    <property type="entry name" value="FAD/NAD(P)-binding domain"/>
    <property type="match status" value="1"/>
</dbReference>